<accession>A0A376SCY9</accession>
<gene>
    <name evidence="2" type="ORF">NCTC11112_07322</name>
</gene>
<protein>
    <submittedName>
        <fullName evidence="2">Putative immunoglobulin-binding protein from phage origin</fullName>
    </submittedName>
</protein>
<evidence type="ECO:0000313" key="2">
    <source>
        <dbReference type="EMBL" id="STI48090.1"/>
    </source>
</evidence>
<feature type="chain" id="PRO_5016954289" evidence="1">
    <location>
        <begin position="28"/>
        <end position="258"/>
    </location>
</feature>
<reference evidence="2 3" key="1">
    <citation type="submission" date="2018-06" db="EMBL/GenBank/DDBJ databases">
        <authorList>
            <consortium name="Pathogen Informatics"/>
            <person name="Doyle S."/>
        </authorList>
    </citation>
    <scope>NUCLEOTIDE SEQUENCE [LARGE SCALE GENOMIC DNA]</scope>
    <source>
        <strain evidence="2 3">NCTC11112</strain>
    </source>
</reference>
<feature type="signal peptide" evidence="1">
    <location>
        <begin position="1"/>
        <end position="27"/>
    </location>
</feature>
<dbReference type="Proteomes" id="UP000254817">
    <property type="component" value="Unassembled WGS sequence"/>
</dbReference>
<sequence length="258" mass="27664">MKFIMAKNVLAMAVTGALLCCSVGVMAEESFNVDGYNITLYDNGIAIMSKGDEIHQINTNIGVNTGSIKPNPSITSAILAAPANTRHIVAQDLLTYPIYSDALKAENIRNIKAEDIKSIVDTKKSLEKIITPENKGDYIAAVNAGGTAEDFIKISNKTSGLSSLYKNVVEGQNFVLDSSGRITADGRADGNAQTIPVKEFVVELDNRTRNLGVEVKSQGDSLRGEIGGVYRDARAHTDSQVTAVRDELKAEGDVCVVR</sequence>
<dbReference type="AlphaFoldDB" id="A0A376SCY9"/>
<dbReference type="EMBL" id="UGAW01000002">
    <property type="protein sequence ID" value="STI48090.1"/>
    <property type="molecule type" value="Genomic_DNA"/>
</dbReference>
<name>A0A376SCY9_ECOLX</name>
<proteinExistence type="predicted"/>
<organism evidence="2 3">
    <name type="scientific">Escherichia coli</name>
    <dbReference type="NCBI Taxonomy" id="562"/>
    <lineage>
        <taxon>Bacteria</taxon>
        <taxon>Pseudomonadati</taxon>
        <taxon>Pseudomonadota</taxon>
        <taxon>Gammaproteobacteria</taxon>
        <taxon>Enterobacterales</taxon>
        <taxon>Enterobacteriaceae</taxon>
        <taxon>Escherichia</taxon>
    </lineage>
</organism>
<keyword evidence="1" id="KW-0732">Signal</keyword>
<evidence type="ECO:0000313" key="3">
    <source>
        <dbReference type="Proteomes" id="UP000254817"/>
    </source>
</evidence>
<evidence type="ECO:0000256" key="1">
    <source>
        <dbReference type="SAM" id="SignalP"/>
    </source>
</evidence>